<feature type="transmembrane region" description="Helical" evidence="1">
    <location>
        <begin position="12"/>
        <end position="30"/>
    </location>
</feature>
<proteinExistence type="predicted"/>
<dbReference type="Proteomes" id="UP000180252">
    <property type="component" value="Unassembled WGS sequence"/>
</dbReference>
<feature type="transmembrane region" description="Helical" evidence="1">
    <location>
        <begin position="42"/>
        <end position="62"/>
    </location>
</feature>
<evidence type="ECO:0000313" key="4">
    <source>
        <dbReference type="Proteomes" id="UP000180252"/>
    </source>
</evidence>
<evidence type="ECO:0000313" key="2">
    <source>
        <dbReference type="EMBL" id="OHT44316.1"/>
    </source>
</evidence>
<organism evidence="2 4">
    <name type="scientific">Flavobacterium tructae</name>
    <dbReference type="NCBI Taxonomy" id="1114873"/>
    <lineage>
        <taxon>Bacteria</taxon>
        <taxon>Pseudomonadati</taxon>
        <taxon>Bacteroidota</taxon>
        <taxon>Flavobacteriia</taxon>
        <taxon>Flavobacteriales</taxon>
        <taxon>Flavobacteriaceae</taxon>
        <taxon>Flavobacterium</taxon>
    </lineage>
</organism>
<comment type="caution">
    <text evidence="2">The sequence shown here is derived from an EMBL/GenBank/DDBJ whole genome shotgun (WGS) entry which is preliminary data.</text>
</comment>
<keyword evidence="1" id="KW-1133">Transmembrane helix</keyword>
<dbReference type="RefSeq" id="WP_017498440.1">
    <property type="nucleotide sequence ID" value="NZ_JASTTY010000011.1"/>
</dbReference>
<dbReference type="EMBL" id="MIKE01000024">
    <property type="protein sequence ID" value="OHT44316.1"/>
    <property type="molecule type" value="Genomic_DNA"/>
</dbReference>
<keyword evidence="5" id="KW-1185">Reference proteome</keyword>
<sequence>MELLYRFQIENLFFVNTYFIGQMVLLGLFYKSILGLKRQKAFVNWSLTLMLFVLAVQCLINTEQFFKFNLFAITATSLLSVVYALLHFYNMLTDDRKYYYFTVGLSSYLLVSTVLFLVGNLTLGLSDDLKYFTWRLNAFFVLLYYLFILYEWKVSFNPKNKINNQI</sequence>
<feature type="transmembrane region" description="Helical" evidence="1">
    <location>
        <begin position="98"/>
        <end position="119"/>
    </location>
</feature>
<evidence type="ECO:0000313" key="5">
    <source>
        <dbReference type="Proteomes" id="UP000198319"/>
    </source>
</evidence>
<keyword evidence="1" id="KW-0812">Transmembrane</keyword>
<dbReference type="Proteomes" id="UP000198319">
    <property type="component" value="Unassembled WGS sequence"/>
</dbReference>
<feature type="transmembrane region" description="Helical" evidence="1">
    <location>
        <begin position="68"/>
        <end position="86"/>
    </location>
</feature>
<name>A0A1S1J555_9FLAO</name>
<accession>A0A1S1J555</accession>
<dbReference type="STRING" id="1278819.BHE19_11320"/>
<evidence type="ECO:0000256" key="1">
    <source>
        <dbReference type="SAM" id="Phobius"/>
    </source>
</evidence>
<dbReference type="EMBL" id="MUHG01000030">
    <property type="protein sequence ID" value="OXB15934.1"/>
    <property type="molecule type" value="Genomic_DNA"/>
</dbReference>
<reference evidence="3 5" key="3">
    <citation type="submission" date="2016-11" db="EMBL/GenBank/DDBJ databases">
        <title>Whole genomes of Flavobacteriaceae.</title>
        <authorList>
            <person name="Stine C."/>
            <person name="Li C."/>
            <person name="Tadesse D."/>
        </authorList>
    </citation>
    <scope>NUCLEOTIDE SEQUENCE [LARGE SCALE GENOMIC DNA]</scope>
    <source>
        <strain evidence="3 5">ATCC BAA-2541</strain>
    </source>
</reference>
<evidence type="ECO:0000313" key="3">
    <source>
        <dbReference type="EMBL" id="OXB15934.1"/>
    </source>
</evidence>
<protein>
    <submittedName>
        <fullName evidence="2">Uncharacterized protein</fullName>
    </submittedName>
</protein>
<feature type="transmembrane region" description="Helical" evidence="1">
    <location>
        <begin position="131"/>
        <end position="152"/>
    </location>
</feature>
<reference evidence="2" key="1">
    <citation type="submission" date="2016-09" db="EMBL/GenBank/DDBJ databases">
        <authorList>
            <person name="Capua I."/>
            <person name="De Benedictis P."/>
            <person name="Joannis T."/>
            <person name="Lombin L.H."/>
            <person name="Cattoli G."/>
        </authorList>
    </citation>
    <scope>NUCLEOTIDE SEQUENCE [LARGE SCALE GENOMIC DNA]</scope>
    <source>
        <strain evidence="2">MSU</strain>
    </source>
</reference>
<keyword evidence="1" id="KW-0472">Membrane</keyword>
<reference evidence="4" key="2">
    <citation type="submission" date="2016-09" db="EMBL/GenBank/DDBJ databases">
        <authorList>
            <person name="Chen S."/>
            <person name="Walker E."/>
        </authorList>
    </citation>
    <scope>NUCLEOTIDE SEQUENCE [LARGE SCALE GENOMIC DNA]</scope>
    <source>
        <strain evidence="4">MSU</strain>
    </source>
</reference>
<dbReference type="AlphaFoldDB" id="A0A1S1J555"/>
<gene>
    <name evidence="3" type="ORF">B0A71_19805</name>
    <name evidence="2" type="ORF">BHE19_11320</name>
</gene>